<protein>
    <submittedName>
        <fullName evidence="1">Uncharacterized protein</fullName>
    </submittedName>
</protein>
<dbReference type="AlphaFoldDB" id="A0A6C0M1J1"/>
<organism evidence="1">
    <name type="scientific">viral metagenome</name>
    <dbReference type="NCBI Taxonomy" id="1070528"/>
    <lineage>
        <taxon>unclassified sequences</taxon>
        <taxon>metagenomes</taxon>
        <taxon>organismal metagenomes</taxon>
    </lineage>
</organism>
<name>A0A6C0M1J1_9ZZZZ</name>
<evidence type="ECO:0000313" key="1">
    <source>
        <dbReference type="EMBL" id="QHU36817.1"/>
    </source>
</evidence>
<dbReference type="EMBL" id="MN740631">
    <property type="protein sequence ID" value="QHU36817.1"/>
    <property type="molecule type" value="Genomic_DNA"/>
</dbReference>
<proteinExistence type="predicted"/>
<accession>A0A6C0M1J1</accession>
<reference evidence="1" key="1">
    <citation type="journal article" date="2020" name="Nature">
        <title>Giant virus diversity and host interactions through global metagenomics.</title>
        <authorList>
            <person name="Schulz F."/>
            <person name="Roux S."/>
            <person name="Paez-Espino D."/>
            <person name="Jungbluth S."/>
            <person name="Walsh D.A."/>
            <person name="Denef V.J."/>
            <person name="McMahon K.D."/>
            <person name="Konstantinidis K.T."/>
            <person name="Eloe-Fadrosh E.A."/>
            <person name="Kyrpides N.C."/>
            <person name="Woyke T."/>
        </authorList>
    </citation>
    <scope>NUCLEOTIDE SEQUENCE</scope>
    <source>
        <strain evidence="1">GVMAG-S-1035124-57</strain>
    </source>
</reference>
<sequence>MTSITKPDVVAKFKALHNKHYVKQGFLISNVPDETSEKVFADAVWRETYNRYASEHVYIRSLSVTVPLCGRDFTMQFERPLKMDHHCEFEDYFGFGGHCKGFNLNRTVARFPSNFDADLNIDALLLGEGPIDADYAKRAIMLLALGGYVKYWTAVHAFEQWFADVGGIPECKGFSESKELLERIFEVMQFKDKEKEKEKEKVA</sequence>